<dbReference type="Pfam" id="PF00465">
    <property type="entry name" value="Fe-ADH"/>
    <property type="match status" value="1"/>
</dbReference>
<feature type="domain" description="Fe-containing alcohol dehydrogenase-like C-terminal" evidence="3">
    <location>
        <begin position="212"/>
        <end position="399"/>
    </location>
</feature>
<evidence type="ECO:0000259" key="3">
    <source>
        <dbReference type="Pfam" id="PF25137"/>
    </source>
</evidence>
<evidence type="ECO:0000313" key="5">
    <source>
        <dbReference type="Proteomes" id="UP000214880"/>
    </source>
</evidence>
<dbReference type="InterPro" id="IPR018211">
    <property type="entry name" value="ADH_Fe_CS"/>
</dbReference>
<dbReference type="PANTHER" id="PTHR11496">
    <property type="entry name" value="ALCOHOL DEHYDROGENASE"/>
    <property type="match status" value="1"/>
</dbReference>
<gene>
    <name evidence="4" type="ORF">SAMN04488502_10646</name>
</gene>
<keyword evidence="1" id="KW-0560">Oxidoreductase</keyword>
<dbReference type="InterPro" id="IPR039697">
    <property type="entry name" value="Alcohol_dehydrogenase_Fe"/>
</dbReference>
<evidence type="ECO:0000259" key="2">
    <source>
        <dbReference type="Pfam" id="PF00465"/>
    </source>
</evidence>
<dbReference type="InterPro" id="IPR001670">
    <property type="entry name" value="ADH_Fe/GldA"/>
</dbReference>
<dbReference type="SUPFAM" id="SSF56796">
    <property type="entry name" value="Dehydroquinate synthase-like"/>
    <property type="match status" value="1"/>
</dbReference>
<dbReference type="Proteomes" id="UP000214880">
    <property type="component" value="Unassembled WGS sequence"/>
</dbReference>
<dbReference type="GO" id="GO:0004022">
    <property type="term" value="F:alcohol dehydrogenase (NAD+) activity"/>
    <property type="evidence" value="ECO:0007669"/>
    <property type="project" value="TreeGrafter"/>
</dbReference>
<dbReference type="RefSeq" id="WP_245698134.1">
    <property type="nucleotide sequence ID" value="NZ_FNHB01000006.1"/>
</dbReference>
<dbReference type="FunFam" id="3.40.50.1970:FF:000003">
    <property type="entry name" value="Alcohol dehydrogenase, iron-containing"/>
    <property type="match status" value="1"/>
</dbReference>
<proteinExistence type="predicted"/>
<dbReference type="AlphaFoldDB" id="A0A1G9USG0"/>
<accession>A0A1G9USG0</accession>
<dbReference type="InterPro" id="IPR034802">
    <property type="entry name" value="NADPH_BDH"/>
</dbReference>
<dbReference type="GO" id="GO:0046872">
    <property type="term" value="F:metal ion binding"/>
    <property type="evidence" value="ECO:0007669"/>
    <property type="project" value="InterPro"/>
</dbReference>
<keyword evidence="5" id="KW-1185">Reference proteome</keyword>
<evidence type="ECO:0000256" key="1">
    <source>
        <dbReference type="ARBA" id="ARBA00023002"/>
    </source>
</evidence>
<dbReference type="Pfam" id="PF25137">
    <property type="entry name" value="ADH_Fe_C"/>
    <property type="match status" value="1"/>
</dbReference>
<dbReference type="Gene3D" id="1.20.1090.10">
    <property type="entry name" value="Dehydroquinate synthase-like - alpha domain"/>
    <property type="match status" value="1"/>
</dbReference>
<evidence type="ECO:0000313" key="4">
    <source>
        <dbReference type="EMBL" id="SDM62826.1"/>
    </source>
</evidence>
<dbReference type="InterPro" id="IPR056798">
    <property type="entry name" value="ADH_Fe_C"/>
</dbReference>
<sequence length="405" mass="43242">MAGVFAVWYSDWCSSSKKAKGCDNEMKSLMFGGERLIVGNGSLEYLKNIAATKAFIVTGSKSMLENGTIARIQKLLAHSHCLSAVFSGVVKNPDTQAVLSGLAAMQAFKPDVLIAVGGGSALDAAKVMALFYEYPEINFDNFFSCTIPGRRNNLKFIAIPTTSGTGSEVTKAAVVTFKQQNLKIGLKTTAFIPDIAILDAGLTMTMPDQIVAETGMDAVTHAVEAYLNHNLDDFTEVMARGAIEGLLAYLPFSYQDKTIGSREKVHHFQSLAGYAFDNVGLGMAHGIAHAIGGRFGLGHGLINAIALPYVLEYNARSPLVQEKLTHLARVIGANHFIGAIKKLNAVLQIPDSLAQAGLEKAQFFDDFKDLVDNSLKGSTRANPVLVGAEDMAGILTSIYEGASLA</sequence>
<dbReference type="PROSITE" id="PS00913">
    <property type="entry name" value="ADH_IRON_1"/>
    <property type="match status" value="1"/>
</dbReference>
<dbReference type="EMBL" id="FNHB01000006">
    <property type="protein sequence ID" value="SDM62826.1"/>
    <property type="molecule type" value="Genomic_DNA"/>
</dbReference>
<dbReference type="CDD" id="cd08179">
    <property type="entry name" value="NADPH_BDH"/>
    <property type="match status" value="1"/>
</dbReference>
<protein>
    <submittedName>
        <fullName evidence="4">Uncharacterized protein</fullName>
    </submittedName>
</protein>
<feature type="domain" description="Alcohol dehydrogenase iron-type/glycerol dehydrogenase GldA" evidence="2">
    <location>
        <begin position="35"/>
        <end position="199"/>
    </location>
</feature>
<dbReference type="PANTHER" id="PTHR11496:SF83">
    <property type="entry name" value="HYDROXYACID-OXOACID TRANSHYDROGENASE, MITOCHONDRIAL"/>
    <property type="match status" value="1"/>
</dbReference>
<organism evidence="4 5">
    <name type="scientific">Dendrosporobacter quercicolus</name>
    <dbReference type="NCBI Taxonomy" id="146817"/>
    <lineage>
        <taxon>Bacteria</taxon>
        <taxon>Bacillati</taxon>
        <taxon>Bacillota</taxon>
        <taxon>Negativicutes</taxon>
        <taxon>Selenomonadales</taxon>
        <taxon>Sporomusaceae</taxon>
        <taxon>Dendrosporobacter</taxon>
    </lineage>
</organism>
<dbReference type="Gene3D" id="3.40.50.1970">
    <property type="match status" value="1"/>
</dbReference>
<reference evidence="4 5" key="1">
    <citation type="submission" date="2016-10" db="EMBL/GenBank/DDBJ databases">
        <authorList>
            <person name="de Groot N.N."/>
        </authorList>
    </citation>
    <scope>NUCLEOTIDE SEQUENCE [LARGE SCALE GENOMIC DNA]</scope>
    <source>
        <strain evidence="4 5">DSM 1736</strain>
    </source>
</reference>
<dbReference type="STRING" id="146817.SAMN04488502_10646"/>
<name>A0A1G9USG0_9FIRM</name>